<proteinExistence type="inferred from homology"/>
<dbReference type="RefSeq" id="WP_087113283.1">
    <property type="nucleotide sequence ID" value="NZ_CBCSCN010000015.1"/>
</dbReference>
<organism evidence="5 6">
    <name type="scientific">Parendozoicomonas haliclonae</name>
    <dbReference type="NCBI Taxonomy" id="1960125"/>
    <lineage>
        <taxon>Bacteria</taxon>
        <taxon>Pseudomonadati</taxon>
        <taxon>Pseudomonadota</taxon>
        <taxon>Gammaproteobacteria</taxon>
        <taxon>Oceanospirillales</taxon>
        <taxon>Endozoicomonadaceae</taxon>
        <taxon>Parendozoicomonas</taxon>
    </lineage>
</organism>
<dbReference type="OrthoDB" id="6759120at2"/>
<comment type="similarity">
    <text evidence="1">Belongs to the outer membrane porin (Opr) (TC 1.B.25) family.</text>
</comment>
<dbReference type="Gene3D" id="2.40.160.10">
    <property type="entry name" value="Porin"/>
    <property type="match status" value="1"/>
</dbReference>
<dbReference type="GO" id="GO:0016020">
    <property type="term" value="C:membrane"/>
    <property type="evidence" value="ECO:0007669"/>
    <property type="project" value="InterPro"/>
</dbReference>
<protein>
    <submittedName>
        <fullName evidence="5">Outer membrane porin, OprD family</fullName>
    </submittedName>
</protein>
<evidence type="ECO:0000256" key="2">
    <source>
        <dbReference type="ARBA" id="ARBA00022448"/>
    </source>
</evidence>
<evidence type="ECO:0000313" key="5">
    <source>
        <dbReference type="EMBL" id="SMA50841.1"/>
    </source>
</evidence>
<accession>A0A1X7AR95</accession>
<keyword evidence="2" id="KW-0813">Transport</keyword>
<name>A0A1X7AR95_9GAMM</name>
<dbReference type="Pfam" id="PF03573">
    <property type="entry name" value="OprD"/>
    <property type="match status" value="1"/>
</dbReference>
<dbReference type="EMBL" id="FWPT01000017">
    <property type="protein sequence ID" value="SMA50841.1"/>
    <property type="molecule type" value="Genomic_DNA"/>
</dbReference>
<evidence type="ECO:0000256" key="3">
    <source>
        <dbReference type="ARBA" id="ARBA00022729"/>
    </source>
</evidence>
<feature type="signal peptide" evidence="4">
    <location>
        <begin position="1"/>
        <end position="23"/>
    </location>
</feature>
<feature type="chain" id="PRO_5013163312" evidence="4">
    <location>
        <begin position="24"/>
        <end position="463"/>
    </location>
</feature>
<reference evidence="5 6" key="1">
    <citation type="submission" date="2017-03" db="EMBL/GenBank/DDBJ databases">
        <authorList>
            <person name="Afonso C.L."/>
            <person name="Miller P.J."/>
            <person name="Scott M.A."/>
            <person name="Spackman E."/>
            <person name="Goraichik I."/>
            <person name="Dimitrov K.M."/>
            <person name="Suarez D.L."/>
            <person name="Swayne D.E."/>
        </authorList>
    </citation>
    <scope>NUCLEOTIDE SEQUENCE [LARGE SCALE GENOMIC DNA]</scope>
    <source>
        <strain evidence="5">SB41UT1</strain>
    </source>
</reference>
<dbReference type="Proteomes" id="UP000196573">
    <property type="component" value="Unassembled WGS sequence"/>
</dbReference>
<sequence length="463" mass="51036">MHFQKSVIALAIGASLAAHTAFASPLVSEAKRDLGTFDFDSGFALIDDASLDIKLRMVAYNRDSYNKPMNDFMKPAASMYTQAERRDAGLAVWADFQSGWMWDFIGFDISAQGAKALQNDGFAPTTQLWEHNDIDTISRIGVANIKFRGGNETLGFDGRVGRMIPNLPMIAPEMDSALPQVLEGALINGHYKMVSGYVARMEKAGHYQSSQMDKMGTDINVNPFTGVGEFKEIPLEMAGITLGKPGESANIGIHYGEQQDYLKKWMVKAEAGLPMGEENFLIGSLVYHKQEGGKYYNPFLGGKNYEADMYALNLTGLMGDNLMLRGGYSQVGDEAYNVTFTNELYNRTNHTTMIWNDFNHAEMKSVMFGGVYKLSAFGLDDVSLLAQAAYGWDAKATMIPMPMNGLLPLTDDYAWEGVIGATYEVFDGPLQGLWLNVSYNKDGGGYSNTHGGRVILDYTVKVF</sequence>
<dbReference type="AlphaFoldDB" id="A0A1X7AR95"/>
<evidence type="ECO:0000313" key="6">
    <source>
        <dbReference type="Proteomes" id="UP000196573"/>
    </source>
</evidence>
<dbReference type="InterPro" id="IPR005318">
    <property type="entry name" value="OM_porin_bac"/>
</dbReference>
<dbReference type="PANTHER" id="PTHR34596:SF2">
    <property type="entry name" value="CHITOPORIN"/>
    <property type="match status" value="1"/>
</dbReference>
<dbReference type="InterPro" id="IPR023614">
    <property type="entry name" value="Porin_dom_sf"/>
</dbReference>
<dbReference type="PANTHER" id="PTHR34596">
    <property type="entry name" value="CHITOPORIN"/>
    <property type="match status" value="1"/>
</dbReference>
<evidence type="ECO:0000256" key="4">
    <source>
        <dbReference type="SAM" id="SignalP"/>
    </source>
</evidence>
<dbReference type="GO" id="GO:0015288">
    <property type="term" value="F:porin activity"/>
    <property type="evidence" value="ECO:0007669"/>
    <property type="project" value="TreeGrafter"/>
</dbReference>
<keyword evidence="3 4" id="KW-0732">Signal</keyword>
<gene>
    <name evidence="5" type="ORF">EHSB41UT_04658</name>
</gene>
<evidence type="ECO:0000256" key="1">
    <source>
        <dbReference type="ARBA" id="ARBA00009075"/>
    </source>
</evidence>
<keyword evidence="6" id="KW-1185">Reference proteome</keyword>